<dbReference type="InterPro" id="IPR037522">
    <property type="entry name" value="HD_GYP_dom"/>
</dbReference>
<evidence type="ECO:0000259" key="2">
    <source>
        <dbReference type="PROSITE" id="PS50110"/>
    </source>
</evidence>
<name>A0A418VW47_9PROT</name>
<proteinExistence type="predicted"/>
<dbReference type="GO" id="GO:0008081">
    <property type="term" value="F:phosphoric diester hydrolase activity"/>
    <property type="evidence" value="ECO:0007669"/>
    <property type="project" value="UniProtKB-ARBA"/>
</dbReference>
<dbReference type="InterPro" id="IPR052020">
    <property type="entry name" value="Cyclic_di-GMP/3'3'-cGAMP_PDE"/>
</dbReference>
<keyword evidence="1" id="KW-0597">Phosphoprotein</keyword>
<gene>
    <name evidence="4" type="ORF">D3877_14560</name>
</gene>
<dbReference type="PANTHER" id="PTHR45228">
    <property type="entry name" value="CYCLIC DI-GMP PHOSPHODIESTERASE TM_0186-RELATED"/>
    <property type="match status" value="1"/>
</dbReference>
<organism evidence="4 5">
    <name type="scientific">Azospirillum cavernae</name>
    <dbReference type="NCBI Taxonomy" id="2320860"/>
    <lineage>
        <taxon>Bacteria</taxon>
        <taxon>Pseudomonadati</taxon>
        <taxon>Pseudomonadota</taxon>
        <taxon>Alphaproteobacteria</taxon>
        <taxon>Rhodospirillales</taxon>
        <taxon>Azospirillaceae</taxon>
        <taxon>Azospirillum</taxon>
    </lineage>
</organism>
<dbReference type="Pfam" id="PF13487">
    <property type="entry name" value="HD_5"/>
    <property type="match status" value="1"/>
</dbReference>
<dbReference type="PROSITE" id="PS51832">
    <property type="entry name" value="HD_GYP"/>
    <property type="match status" value="1"/>
</dbReference>
<dbReference type="InterPro" id="IPR021800">
    <property type="entry name" value="DUF3369"/>
</dbReference>
<protein>
    <submittedName>
        <fullName evidence="4">DUF3369 domain-containing protein</fullName>
    </submittedName>
</protein>
<dbReference type="SMART" id="SM00471">
    <property type="entry name" value="HDc"/>
    <property type="match status" value="1"/>
</dbReference>
<dbReference type="Gene3D" id="1.10.3210.10">
    <property type="entry name" value="Hypothetical protein af1432"/>
    <property type="match status" value="1"/>
</dbReference>
<dbReference type="InterPro" id="IPR003607">
    <property type="entry name" value="HD/PDEase_dom"/>
</dbReference>
<accession>A0A418VW47</accession>
<feature type="modified residue" description="4-aspartylphosphate" evidence="1">
    <location>
        <position position="92"/>
    </location>
</feature>
<dbReference type="PROSITE" id="PS50110">
    <property type="entry name" value="RESPONSE_REGULATORY"/>
    <property type="match status" value="1"/>
</dbReference>
<dbReference type="SMART" id="SM00448">
    <property type="entry name" value="REC"/>
    <property type="match status" value="1"/>
</dbReference>
<dbReference type="Proteomes" id="UP000283458">
    <property type="component" value="Unassembled WGS sequence"/>
</dbReference>
<evidence type="ECO:0000256" key="1">
    <source>
        <dbReference type="PROSITE-ProRule" id="PRU00169"/>
    </source>
</evidence>
<dbReference type="InterPro" id="IPR011006">
    <property type="entry name" value="CheY-like_superfamily"/>
</dbReference>
<dbReference type="SUPFAM" id="SSF109604">
    <property type="entry name" value="HD-domain/PDEase-like"/>
    <property type="match status" value="1"/>
</dbReference>
<feature type="domain" description="HD-GYP" evidence="3">
    <location>
        <begin position="321"/>
        <end position="527"/>
    </location>
</feature>
<feature type="domain" description="Response regulatory" evidence="2">
    <location>
        <begin position="37"/>
        <end position="161"/>
    </location>
</feature>
<evidence type="ECO:0000313" key="4">
    <source>
        <dbReference type="EMBL" id="RJF81387.1"/>
    </source>
</evidence>
<dbReference type="InterPro" id="IPR001789">
    <property type="entry name" value="Sig_transdc_resp-reg_receiver"/>
</dbReference>
<evidence type="ECO:0000259" key="3">
    <source>
        <dbReference type="PROSITE" id="PS51832"/>
    </source>
</evidence>
<dbReference type="GO" id="GO:0000160">
    <property type="term" value="P:phosphorelay signal transduction system"/>
    <property type="evidence" value="ECO:0007669"/>
    <property type="project" value="InterPro"/>
</dbReference>
<dbReference type="EMBL" id="QYUL01000002">
    <property type="protein sequence ID" value="RJF81387.1"/>
    <property type="molecule type" value="Genomic_DNA"/>
</dbReference>
<dbReference type="Pfam" id="PF00072">
    <property type="entry name" value="Response_reg"/>
    <property type="match status" value="1"/>
</dbReference>
<evidence type="ECO:0000313" key="5">
    <source>
        <dbReference type="Proteomes" id="UP000283458"/>
    </source>
</evidence>
<dbReference type="PANTHER" id="PTHR45228:SF9">
    <property type="entry name" value="3'3'-CGAMP-SPECIFIC PHOSPHODIESTERASE 2"/>
    <property type="match status" value="1"/>
</dbReference>
<reference evidence="4 5" key="1">
    <citation type="submission" date="2018-09" db="EMBL/GenBank/DDBJ databases">
        <authorList>
            <person name="Zhu H."/>
        </authorList>
    </citation>
    <scope>NUCLEOTIDE SEQUENCE [LARGE SCALE GENOMIC DNA]</scope>
    <source>
        <strain evidence="4 5">K2W22B-5</strain>
    </source>
</reference>
<comment type="caution">
    <text evidence="4">The sequence shown here is derived from an EMBL/GenBank/DDBJ whole genome shotgun (WGS) entry which is preliminary data.</text>
</comment>
<dbReference type="AlphaFoldDB" id="A0A418VW47"/>
<dbReference type="Pfam" id="PF11849">
    <property type="entry name" value="DUF3369"/>
    <property type="match status" value="1"/>
</dbReference>
<dbReference type="SUPFAM" id="SSF52172">
    <property type="entry name" value="CheY-like"/>
    <property type="match status" value="1"/>
</dbReference>
<dbReference type="OrthoDB" id="7326651at2"/>
<sequence length="527" mass="57101">MTGAVETTGEIISDDLLFADESTDEAALAALRNPPWLVLIVDDDHEVHAITRVVLGDASFEKRHLRFLSAYSAKQARALLAEHRDIAVILLDVVMETDDAGLTLVRHIRETLGNQQVRIILRTGQPGQAPERAIIATYDINDYKAKSELTAQKLFTATVAALRSYQHITLIERGRLGVEAVMDAADHLFEQASRADFLRALPERMAALLPVAGSVLLCVGAPDGAPDGAPRVLSAASAGGEPLDAPLPDAVMRDVRAALADGRSRWGDRHGVALLRSRSQAPHALCVLADASLPEVEQRLIELFCAKAGTGFDNLHLVERLQEAQVATVHALGKLAEYKDEVTGDHVKRLGRWATAIAHELRARDLFPDELDEEFCGMIGLASVLHDVGKVAIPDAILRKPGRLDAEEMRHMREHAAIGGAILRDAGGDGPRNCLSMGAEIAESHHERFDGGGYPHGLSGDAIPLSGRIVAVADVFDALLHRRPYKKAWEIEEVLDLLRAESGQHFDPRVIDAFLAVLARDGLPLVA</sequence>
<dbReference type="RefSeq" id="WP_119831477.1">
    <property type="nucleotide sequence ID" value="NZ_QYUL01000002.1"/>
</dbReference>
<keyword evidence="5" id="KW-1185">Reference proteome</keyword>
<dbReference type="Gene3D" id="3.40.50.2300">
    <property type="match status" value="1"/>
</dbReference>
<dbReference type="CDD" id="cd00077">
    <property type="entry name" value="HDc"/>
    <property type="match status" value="1"/>
</dbReference>